<comment type="cofactor">
    <cofactor evidence="3">
        <name>Mg(2+)</name>
        <dbReference type="ChEBI" id="CHEBI:18420"/>
    </cofactor>
</comment>
<evidence type="ECO:0000256" key="10">
    <source>
        <dbReference type="ARBA" id="ARBA00022741"/>
    </source>
</evidence>
<evidence type="ECO:0000259" key="16">
    <source>
        <dbReference type="PROSITE" id="PS50972"/>
    </source>
</evidence>
<keyword evidence="8" id="KW-0808">Transferase</keyword>
<evidence type="ECO:0000256" key="14">
    <source>
        <dbReference type="ARBA" id="ARBA00022909"/>
    </source>
</evidence>
<keyword evidence="14" id="KW-0289">Folate biosynthesis</keyword>
<dbReference type="GO" id="GO:0004150">
    <property type="term" value="F:dihydroneopterin aldolase activity"/>
    <property type="evidence" value="ECO:0007669"/>
    <property type="project" value="InterPro"/>
</dbReference>
<dbReference type="SUPFAM" id="SSF51717">
    <property type="entry name" value="Dihydropteroate synthetase-like"/>
    <property type="match status" value="1"/>
</dbReference>
<accession>A0A5E8B6L1</accession>
<keyword evidence="18" id="KW-1185">Reference proteome</keyword>
<gene>
    <name evidence="17" type="ORF">SAPINGB_P001561</name>
</gene>
<evidence type="ECO:0000256" key="15">
    <source>
        <dbReference type="ARBA" id="ARBA00023268"/>
    </source>
</evidence>
<evidence type="ECO:0000256" key="3">
    <source>
        <dbReference type="ARBA" id="ARBA00001946"/>
    </source>
</evidence>
<dbReference type="SUPFAM" id="SSF55083">
    <property type="entry name" value="6-hydroxymethyl-7,8-dihydropterin pyrophosphokinase, HPPK"/>
    <property type="match status" value="1"/>
</dbReference>
<evidence type="ECO:0000256" key="8">
    <source>
        <dbReference type="ARBA" id="ARBA00022679"/>
    </source>
</evidence>
<dbReference type="GO" id="GO:0003848">
    <property type="term" value="F:2-amino-4-hydroxy-6-hydroxymethyldihydropteridine diphosphokinase activity"/>
    <property type="evidence" value="ECO:0007669"/>
    <property type="project" value="UniProtKB-EC"/>
</dbReference>
<feature type="domain" description="Pterin-binding" evidence="16">
    <location>
        <begin position="545"/>
        <end position="833"/>
    </location>
</feature>
<comment type="similarity">
    <text evidence="6">In the N-terminal section; belongs to the DHNA family.</text>
</comment>
<comment type="catalytic activity">
    <reaction evidence="2">
        <text>6-hydroxymethyl-7,8-dihydropterin + ATP = (7,8-dihydropterin-6-yl)methyl diphosphate + AMP + H(+)</text>
        <dbReference type="Rhea" id="RHEA:11412"/>
        <dbReference type="ChEBI" id="CHEBI:15378"/>
        <dbReference type="ChEBI" id="CHEBI:30616"/>
        <dbReference type="ChEBI" id="CHEBI:44841"/>
        <dbReference type="ChEBI" id="CHEBI:72950"/>
        <dbReference type="ChEBI" id="CHEBI:456215"/>
        <dbReference type="EC" id="2.7.6.3"/>
    </reaction>
</comment>
<evidence type="ECO:0000256" key="9">
    <source>
        <dbReference type="ARBA" id="ARBA00022723"/>
    </source>
</evidence>
<dbReference type="GO" id="GO:0004156">
    <property type="term" value="F:dihydropteroate synthase activity"/>
    <property type="evidence" value="ECO:0007669"/>
    <property type="project" value="UniProtKB-EC"/>
</dbReference>
<comment type="pathway">
    <text evidence="5">Cofactor biosynthesis; tetrahydrofolate biosynthesis; 2-amino-4-hydroxy-6-hydroxymethyl-7,8-dihydropteridine diphosphate from 7,8-dihydroneopterin triphosphate: step 4/4.</text>
</comment>
<evidence type="ECO:0000313" key="18">
    <source>
        <dbReference type="Proteomes" id="UP000398389"/>
    </source>
</evidence>
<comment type="catalytic activity">
    <reaction evidence="1">
        <text>(7,8-dihydropterin-6-yl)methyl diphosphate + 4-aminobenzoate = 7,8-dihydropteroate + diphosphate</text>
        <dbReference type="Rhea" id="RHEA:19949"/>
        <dbReference type="ChEBI" id="CHEBI:17836"/>
        <dbReference type="ChEBI" id="CHEBI:17839"/>
        <dbReference type="ChEBI" id="CHEBI:33019"/>
        <dbReference type="ChEBI" id="CHEBI:72950"/>
        <dbReference type="EC" id="2.5.1.15"/>
    </reaction>
</comment>
<dbReference type="Pfam" id="PF00809">
    <property type="entry name" value="Pterin_bind"/>
    <property type="match status" value="1"/>
</dbReference>
<dbReference type="GO" id="GO:0016301">
    <property type="term" value="F:kinase activity"/>
    <property type="evidence" value="ECO:0007669"/>
    <property type="project" value="UniProtKB-KW"/>
</dbReference>
<dbReference type="InterPro" id="IPR000550">
    <property type="entry name" value="Hppk"/>
</dbReference>
<keyword evidence="12" id="KW-0067">ATP-binding</keyword>
<evidence type="ECO:0000256" key="1">
    <source>
        <dbReference type="ARBA" id="ARBA00000012"/>
    </source>
</evidence>
<evidence type="ECO:0000256" key="6">
    <source>
        <dbReference type="ARBA" id="ARBA00009640"/>
    </source>
</evidence>
<evidence type="ECO:0000256" key="11">
    <source>
        <dbReference type="ARBA" id="ARBA00022777"/>
    </source>
</evidence>
<dbReference type="PROSITE" id="PS00793">
    <property type="entry name" value="DHPS_2"/>
    <property type="match status" value="1"/>
</dbReference>
<dbReference type="InterPro" id="IPR006390">
    <property type="entry name" value="DHP_synth_dom"/>
</dbReference>
<dbReference type="Pfam" id="PF02152">
    <property type="entry name" value="FolB"/>
    <property type="match status" value="2"/>
</dbReference>
<dbReference type="UniPathway" id="UPA00077">
    <property type="reaction ID" value="UER00155"/>
</dbReference>
<protein>
    <recommendedName>
        <fullName evidence="16">Pterin-binding domain-containing protein</fullName>
    </recommendedName>
</protein>
<sequence>MMSSSLAPRPATTGSIQQPSVAILTAEQTPDLVFVRDLSVKALTGVDAWHRPEPQPVTISVWLRTSVAQAGSTDHLTYSLNYAVITRKVTKMVETSRFKSLEDIAERVASTVLSDSVGGQWAKIQVRKPRALLRADASEIVITRMRLDQKSKLDIPPSKFKTVSDARQNLLGIDHETSSVKSPAETFDVVKVPGSIDTVRIHNLRLVTIIGVNTIERMHKQNVILDLTLYKTNKSFGIAPGLFDKAYDFRKVVQVVTDHVEDSSYKTVEAFVTSVAQVICQAGVAKVTVRAEKPSALTFADAAGVEVTRTKEYFDDEEKGAVTVVSVNESAEKPLFPDSVNDDDGVEHIVFIAFGSNVGNSLSVIKAAIDQLKARDIAVLETSAIYESDPMYVTDQPKFYNGVFKARTSLAPLKLLQTLKELEYGDFGKRVKIQDNGPRSLDLDILLYDDWAINLPPTLTIPHLRMLERNFVLRPLKDLVGPDQVHPLTAEPYHSHLEQLLATAPDTTVQASSVLRSVVPLPALKDSPERDRSIIFDPDTHRVATHVMAILNTTPDSFSDGGRFVESDGINVDKIVQAAVEAVDAGATILDIGGMSTRPGTSEDDVTVDEEIARVVGPIAAIRARFAGIPKYQDVVISIDTYRAAVARAAVEAGADMINDIGAGSLDPDMFATARDLSVPIILNHTRGTPATMASLARYEYVDAESGAVEVDTARAVVESVAEELEDRVACALESGLCRWQIILDPGIGFAKTLRHNVLLLRKFDALRKARGGVLAGYPWLVGTSRKRFISKLTGDDESARVFGTAATVSAAIEQGADIVRVHDVAAMVGVARVSDAIYRDVY</sequence>
<dbReference type="NCBIfam" id="TIGR00526">
    <property type="entry name" value="folB_dom"/>
    <property type="match status" value="2"/>
</dbReference>
<dbReference type="RefSeq" id="XP_031852173.1">
    <property type="nucleotide sequence ID" value="XM_031996282.1"/>
</dbReference>
<proteinExistence type="inferred from homology"/>
<dbReference type="CDD" id="cd00739">
    <property type="entry name" value="DHPS"/>
    <property type="match status" value="1"/>
</dbReference>
<dbReference type="NCBIfam" id="TIGR01496">
    <property type="entry name" value="DHPS"/>
    <property type="match status" value="1"/>
</dbReference>
<keyword evidence="10" id="KW-0547">Nucleotide-binding</keyword>
<dbReference type="InterPro" id="IPR043133">
    <property type="entry name" value="GTP-CH-I_C/QueF"/>
</dbReference>
<dbReference type="Proteomes" id="UP000398389">
    <property type="component" value="Unassembled WGS sequence"/>
</dbReference>
<dbReference type="PROSITE" id="PS00794">
    <property type="entry name" value="HPPK"/>
    <property type="match status" value="1"/>
</dbReference>
<comment type="pathway">
    <text evidence="4">Cofactor biosynthesis; tetrahydrofolate biosynthesis; 7,8-dihydrofolate from 2-amino-4-hydroxy-6-hydroxymethyl-7,8-dihydropteridine diphosphate and 4-aminobenzoate: step 1/2.</text>
</comment>
<comment type="similarity">
    <text evidence="7">In the C-terminal section; belongs to the DHPS family.</text>
</comment>
<dbReference type="Gene3D" id="3.30.70.560">
    <property type="entry name" value="7,8-Dihydro-6-hydroxymethylpterin-pyrophosphokinase HPPK"/>
    <property type="match status" value="1"/>
</dbReference>
<dbReference type="GeneID" id="43580382"/>
<organism evidence="17 18">
    <name type="scientific">Magnusiomyces paraingens</name>
    <dbReference type="NCBI Taxonomy" id="2606893"/>
    <lineage>
        <taxon>Eukaryota</taxon>
        <taxon>Fungi</taxon>
        <taxon>Dikarya</taxon>
        <taxon>Ascomycota</taxon>
        <taxon>Saccharomycotina</taxon>
        <taxon>Dipodascomycetes</taxon>
        <taxon>Dipodascales</taxon>
        <taxon>Dipodascaceae</taxon>
        <taxon>Magnusiomyces</taxon>
    </lineage>
</organism>
<dbReference type="Gene3D" id="3.20.20.20">
    <property type="entry name" value="Dihydropteroate synthase-like"/>
    <property type="match status" value="1"/>
</dbReference>
<dbReference type="PANTHER" id="PTHR20941">
    <property type="entry name" value="FOLATE SYNTHESIS PROTEINS"/>
    <property type="match status" value="1"/>
</dbReference>
<evidence type="ECO:0000313" key="17">
    <source>
        <dbReference type="EMBL" id="VVT47137.1"/>
    </source>
</evidence>
<dbReference type="PROSITE" id="PS50972">
    <property type="entry name" value="PTERIN_BINDING"/>
    <property type="match status" value="1"/>
</dbReference>
<evidence type="ECO:0000256" key="4">
    <source>
        <dbReference type="ARBA" id="ARBA00004763"/>
    </source>
</evidence>
<dbReference type="InterPro" id="IPR000489">
    <property type="entry name" value="Pterin-binding_dom"/>
</dbReference>
<keyword evidence="11" id="KW-0418">Kinase</keyword>
<dbReference type="InterPro" id="IPR045031">
    <property type="entry name" value="DHP_synth-like"/>
</dbReference>
<dbReference type="EMBL" id="CABVLU010000001">
    <property type="protein sequence ID" value="VVT47137.1"/>
    <property type="molecule type" value="Genomic_DNA"/>
</dbReference>
<dbReference type="PROSITE" id="PS00792">
    <property type="entry name" value="DHPS_1"/>
    <property type="match status" value="1"/>
</dbReference>
<evidence type="ECO:0000256" key="5">
    <source>
        <dbReference type="ARBA" id="ARBA00005051"/>
    </source>
</evidence>
<dbReference type="NCBIfam" id="TIGR01498">
    <property type="entry name" value="folK"/>
    <property type="match status" value="1"/>
</dbReference>
<dbReference type="InterPro" id="IPR035907">
    <property type="entry name" value="Hppk_sf"/>
</dbReference>
<reference evidence="17 18" key="1">
    <citation type="submission" date="2019-09" db="EMBL/GenBank/DDBJ databases">
        <authorList>
            <person name="Brejova B."/>
        </authorList>
    </citation>
    <scope>NUCLEOTIDE SEQUENCE [LARGE SCALE GENOMIC DNA]</scope>
</reference>
<keyword evidence="9" id="KW-0479">Metal-binding</keyword>
<dbReference type="Gene3D" id="3.30.1130.10">
    <property type="match status" value="2"/>
</dbReference>
<dbReference type="GO" id="GO:0005740">
    <property type="term" value="C:mitochondrial envelope"/>
    <property type="evidence" value="ECO:0007669"/>
    <property type="project" value="TreeGrafter"/>
</dbReference>
<dbReference type="PANTHER" id="PTHR20941:SF1">
    <property type="entry name" value="FOLIC ACID SYNTHESIS PROTEIN FOL1"/>
    <property type="match status" value="1"/>
</dbReference>
<dbReference type="InterPro" id="IPR006157">
    <property type="entry name" value="FolB_dom"/>
</dbReference>
<dbReference type="SUPFAM" id="SSF55620">
    <property type="entry name" value="Tetrahydrobiopterin biosynthesis enzymes-like"/>
    <property type="match status" value="2"/>
</dbReference>
<name>A0A5E8B6L1_9ASCO</name>
<dbReference type="CDD" id="cd00483">
    <property type="entry name" value="HPPK"/>
    <property type="match status" value="1"/>
</dbReference>
<evidence type="ECO:0000256" key="7">
    <source>
        <dbReference type="ARBA" id="ARBA00009951"/>
    </source>
</evidence>
<dbReference type="GO" id="GO:0046654">
    <property type="term" value="P:tetrahydrofolate biosynthetic process"/>
    <property type="evidence" value="ECO:0007669"/>
    <property type="project" value="UniProtKB-UniPathway"/>
</dbReference>
<dbReference type="GO" id="GO:0046872">
    <property type="term" value="F:metal ion binding"/>
    <property type="evidence" value="ECO:0007669"/>
    <property type="project" value="UniProtKB-KW"/>
</dbReference>
<dbReference type="AlphaFoldDB" id="A0A5E8B6L1"/>
<dbReference type="InterPro" id="IPR011005">
    <property type="entry name" value="Dihydropteroate_synth-like_sf"/>
</dbReference>
<evidence type="ECO:0000256" key="2">
    <source>
        <dbReference type="ARBA" id="ARBA00000198"/>
    </source>
</evidence>
<keyword evidence="13" id="KW-0460">Magnesium</keyword>
<evidence type="ECO:0000256" key="13">
    <source>
        <dbReference type="ARBA" id="ARBA00022842"/>
    </source>
</evidence>
<keyword evidence="15" id="KW-0511">Multifunctional enzyme</keyword>
<dbReference type="OrthoDB" id="615426at2759"/>
<dbReference type="GO" id="GO:0005524">
    <property type="term" value="F:ATP binding"/>
    <property type="evidence" value="ECO:0007669"/>
    <property type="project" value="UniProtKB-KW"/>
</dbReference>
<dbReference type="SMART" id="SM00905">
    <property type="entry name" value="FolB"/>
    <property type="match status" value="2"/>
</dbReference>
<dbReference type="Pfam" id="PF01288">
    <property type="entry name" value="HPPK"/>
    <property type="match status" value="1"/>
</dbReference>
<dbReference type="GO" id="GO:0046656">
    <property type="term" value="P:folic acid biosynthetic process"/>
    <property type="evidence" value="ECO:0007669"/>
    <property type="project" value="UniProtKB-KW"/>
</dbReference>
<evidence type="ECO:0000256" key="12">
    <source>
        <dbReference type="ARBA" id="ARBA00022840"/>
    </source>
</evidence>
<dbReference type="CDD" id="cd00534">
    <property type="entry name" value="DHNA_DHNTPE"/>
    <property type="match status" value="1"/>
</dbReference>